<dbReference type="EMBL" id="OC925392">
    <property type="protein sequence ID" value="CAD7656114.1"/>
    <property type="molecule type" value="Genomic_DNA"/>
</dbReference>
<organism evidence="2">
    <name type="scientific">Oppiella nova</name>
    <dbReference type="NCBI Taxonomy" id="334625"/>
    <lineage>
        <taxon>Eukaryota</taxon>
        <taxon>Metazoa</taxon>
        <taxon>Ecdysozoa</taxon>
        <taxon>Arthropoda</taxon>
        <taxon>Chelicerata</taxon>
        <taxon>Arachnida</taxon>
        <taxon>Acari</taxon>
        <taxon>Acariformes</taxon>
        <taxon>Sarcoptiformes</taxon>
        <taxon>Oribatida</taxon>
        <taxon>Brachypylina</taxon>
        <taxon>Oppioidea</taxon>
        <taxon>Oppiidae</taxon>
        <taxon>Oppiella</taxon>
    </lineage>
</organism>
<name>A0A7R9M9R4_9ACAR</name>
<dbReference type="Proteomes" id="UP000728032">
    <property type="component" value="Unassembled WGS sequence"/>
</dbReference>
<protein>
    <submittedName>
        <fullName evidence="2">Uncharacterized protein</fullName>
    </submittedName>
</protein>
<dbReference type="EMBL" id="CAJPVJ010010567">
    <property type="protein sequence ID" value="CAG2173301.1"/>
    <property type="molecule type" value="Genomic_DNA"/>
</dbReference>
<feature type="compositionally biased region" description="Low complexity" evidence="1">
    <location>
        <begin position="75"/>
        <end position="87"/>
    </location>
</feature>
<feature type="region of interest" description="Disordered" evidence="1">
    <location>
        <begin position="42"/>
        <end position="96"/>
    </location>
</feature>
<gene>
    <name evidence="2" type="ORF">ONB1V03_LOCUS12754</name>
</gene>
<proteinExistence type="predicted"/>
<evidence type="ECO:0000313" key="2">
    <source>
        <dbReference type="EMBL" id="CAD7656114.1"/>
    </source>
</evidence>
<evidence type="ECO:0000256" key="1">
    <source>
        <dbReference type="SAM" id="MobiDB-lite"/>
    </source>
</evidence>
<sequence length="96" mass="10165">MLKLVNIGYVGQSSRGADNAKAVADGLGVVLTAAMKSLSKKLENIGEPPLNPPTDDPGSPKPTQAPVSPKPEQPETPTQPKSNPPKSNKNKRRRND</sequence>
<evidence type="ECO:0000313" key="3">
    <source>
        <dbReference type="Proteomes" id="UP000728032"/>
    </source>
</evidence>
<dbReference type="AlphaFoldDB" id="A0A7R9M9R4"/>
<accession>A0A7R9M9R4</accession>
<keyword evidence="3" id="KW-1185">Reference proteome</keyword>
<reference evidence="2" key="1">
    <citation type="submission" date="2020-11" db="EMBL/GenBank/DDBJ databases">
        <authorList>
            <person name="Tran Van P."/>
        </authorList>
    </citation>
    <scope>NUCLEOTIDE SEQUENCE</scope>
</reference>